<dbReference type="SUPFAM" id="SSF53474">
    <property type="entry name" value="alpha/beta-Hydrolases"/>
    <property type="match status" value="1"/>
</dbReference>
<feature type="non-terminal residue" evidence="4">
    <location>
        <position position="1"/>
    </location>
</feature>
<proteinExistence type="predicted"/>
<dbReference type="PANTHER" id="PTHR48081:SF26">
    <property type="entry name" value="ALPHA_BETA HYDROLASE FOLD-3 DOMAIN-CONTAINING PROTEIN"/>
    <property type="match status" value="1"/>
</dbReference>
<feature type="domain" description="Alpha/beta hydrolase fold-3" evidence="3">
    <location>
        <begin position="503"/>
        <end position="591"/>
    </location>
</feature>
<dbReference type="PANTHER" id="PTHR48081">
    <property type="entry name" value="AB HYDROLASE SUPERFAMILY PROTEIN C4A8.06C"/>
    <property type="match status" value="1"/>
</dbReference>
<accession>A0AAD5S4V0</accession>
<evidence type="ECO:0000256" key="2">
    <source>
        <dbReference type="SAM" id="MobiDB-lite"/>
    </source>
</evidence>
<dbReference type="Proteomes" id="UP001212841">
    <property type="component" value="Unassembled WGS sequence"/>
</dbReference>
<keyword evidence="5" id="KW-1185">Reference proteome</keyword>
<feature type="compositionally biased region" description="Low complexity" evidence="2">
    <location>
        <begin position="44"/>
        <end position="56"/>
    </location>
</feature>
<reference evidence="4" key="1">
    <citation type="submission" date="2020-05" db="EMBL/GenBank/DDBJ databases">
        <title>Phylogenomic resolution of chytrid fungi.</title>
        <authorList>
            <person name="Stajich J.E."/>
            <person name="Amses K."/>
            <person name="Simmons R."/>
            <person name="Seto K."/>
            <person name="Myers J."/>
            <person name="Bonds A."/>
            <person name="Quandt C.A."/>
            <person name="Barry K."/>
            <person name="Liu P."/>
            <person name="Grigoriev I."/>
            <person name="Longcore J.E."/>
            <person name="James T.Y."/>
        </authorList>
    </citation>
    <scope>NUCLEOTIDE SEQUENCE</scope>
    <source>
        <strain evidence="4">JEL0318</strain>
    </source>
</reference>
<dbReference type="InterPro" id="IPR029058">
    <property type="entry name" value="AB_hydrolase_fold"/>
</dbReference>
<name>A0AAD5S4V0_9FUNG</name>
<evidence type="ECO:0000313" key="5">
    <source>
        <dbReference type="Proteomes" id="UP001212841"/>
    </source>
</evidence>
<dbReference type="EMBL" id="JADGJD010001415">
    <property type="protein sequence ID" value="KAJ3042504.1"/>
    <property type="molecule type" value="Genomic_DNA"/>
</dbReference>
<evidence type="ECO:0000259" key="3">
    <source>
        <dbReference type="Pfam" id="PF07859"/>
    </source>
</evidence>
<feature type="domain" description="Alpha/beta hydrolase fold-3" evidence="3">
    <location>
        <begin position="287"/>
        <end position="438"/>
    </location>
</feature>
<evidence type="ECO:0000313" key="4">
    <source>
        <dbReference type="EMBL" id="KAJ3042504.1"/>
    </source>
</evidence>
<dbReference type="InterPro" id="IPR013094">
    <property type="entry name" value="AB_hydrolase_3"/>
</dbReference>
<keyword evidence="1" id="KW-0378">Hydrolase</keyword>
<dbReference type="AlphaFoldDB" id="A0AAD5S4V0"/>
<dbReference type="Pfam" id="PF07859">
    <property type="entry name" value="Abhydrolase_3"/>
    <property type="match status" value="2"/>
</dbReference>
<dbReference type="InterPro" id="IPR050300">
    <property type="entry name" value="GDXG_lipolytic_enzyme"/>
</dbReference>
<evidence type="ECO:0000256" key="1">
    <source>
        <dbReference type="ARBA" id="ARBA00022801"/>
    </source>
</evidence>
<dbReference type="Gene3D" id="3.40.50.1820">
    <property type="entry name" value="alpha/beta hydrolase"/>
    <property type="match status" value="1"/>
</dbReference>
<sequence length="605" mass="66963">MLLIDTGTLLMPGRGWYSDDDSDSSDPSSPTSPKSPKLHIPKITRSTSESSIKSTDSPPPPYEHIPIPQISTKPTVFPPEFPPSISPNAAILWASTTSLCPPSKTKTLVTTALTEAVALTSFAVHQIQTLSTGIHSLLLRSGHLPGSTSWSLLARIALHLLKSNLSFHGLSMQRARIGSLLVAYGQPIPSGVEIQPVKIEVSREELIRFEREGERCRLRRRDTSLPKVQGEIGPDTYTLEAEFITPLPTEKKTRKRDYIFSFLPFQKTKPLAPPSAPHPPPPSKKIILYLHGGAYILGNTLIYRQITSRIARETGCRVFAVNYRLAPENAFPAAVHDAFAAFLWLIRPRDPAFLNGEGDEEWSGCEASDVVFMGDSAGAGLVMALNNYLNLYLRGSGRDLLVPLPGASILLSPWVDLTFRAESWYRNSHRDWLPRAARNIHEPIAPDLPHPVYMYLFGERAGRKAVELLPFLNGLQNDEPHHPSNSDVISESQQLITSEDPATNEDAETTARERIHSAIESFIRHPLVSPIFSPSFTSLPPLLIQSGACEVLADESLALAHKYDQDNVGRTDNTTSFVRHECYPDMGHVFQLVPWVPASRLAMRN</sequence>
<comment type="caution">
    <text evidence="4">The sequence shown here is derived from an EMBL/GenBank/DDBJ whole genome shotgun (WGS) entry which is preliminary data.</text>
</comment>
<protein>
    <recommendedName>
        <fullName evidence="3">Alpha/beta hydrolase fold-3 domain-containing protein</fullName>
    </recommendedName>
</protein>
<gene>
    <name evidence="4" type="ORF">HK097_002005</name>
</gene>
<dbReference type="GO" id="GO:0016787">
    <property type="term" value="F:hydrolase activity"/>
    <property type="evidence" value="ECO:0007669"/>
    <property type="project" value="UniProtKB-KW"/>
</dbReference>
<feature type="region of interest" description="Disordered" evidence="2">
    <location>
        <begin position="1"/>
        <end position="69"/>
    </location>
</feature>
<feature type="compositionally biased region" description="Low complexity" evidence="2">
    <location>
        <begin position="25"/>
        <end position="35"/>
    </location>
</feature>
<organism evidence="4 5">
    <name type="scientific">Rhizophlyctis rosea</name>
    <dbReference type="NCBI Taxonomy" id="64517"/>
    <lineage>
        <taxon>Eukaryota</taxon>
        <taxon>Fungi</taxon>
        <taxon>Fungi incertae sedis</taxon>
        <taxon>Chytridiomycota</taxon>
        <taxon>Chytridiomycota incertae sedis</taxon>
        <taxon>Chytridiomycetes</taxon>
        <taxon>Rhizophlyctidales</taxon>
        <taxon>Rhizophlyctidaceae</taxon>
        <taxon>Rhizophlyctis</taxon>
    </lineage>
</organism>